<dbReference type="EMBL" id="JAAGNN010000011">
    <property type="protein sequence ID" value="KAF4083486.1"/>
    <property type="molecule type" value="Genomic_DNA"/>
</dbReference>
<evidence type="ECO:0000256" key="1">
    <source>
        <dbReference type="SAM" id="SignalP"/>
    </source>
</evidence>
<protein>
    <recommendedName>
        <fullName evidence="4">Secreted protein</fullName>
    </recommendedName>
</protein>
<comment type="caution">
    <text evidence="2">The sequence shown here is derived from an EMBL/GenBank/DDBJ whole genome shotgun (WGS) entry which is preliminary data.</text>
</comment>
<dbReference type="Proteomes" id="UP000593565">
    <property type="component" value="Unassembled WGS sequence"/>
</dbReference>
<sequence>MPPPCRSVRSALGWKWRRLMGLSCVVTVAACSRTRSSSLTQGNVPSKGVSAQRRTLFELPHKLKEFSASLAKSTSNIRKRASSSERRWPCVSVCLSWCCSCVGLSC</sequence>
<reference evidence="2 3" key="1">
    <citation type="submission" date="2020-02" db="EMBL/GenBank/DDBJ databases">
        <title>A chromosome-scale genome assembly of the black bullhead catfish (Ameiurus melas).</title>
        <authorList>
            <person name="Wen M."/>
            <person name="Zham M."/>
            <person name="Cabau C."/>
            <person name="Klopp C."/>
            <person name="Donnadieu C."/>
            <person name="Roques C."/>
            <person name="Bouchez O."/>
            <person name="Lampietro C."/>
            <person name="Jouanno E."/>
            <person name="Herpin A."/>
            <person name="Louis A."/>
            <person name="Berthelot C."/>
            <person name="Parey E."/>
            <person name="Roest-Crollius H."/>
            <person name="Braasch I."/>
            <person name="Postlethwait J."/>
            <person name="Robinson-Rechavi M."/>
            <person name="Echchiki A."/>
            <person name="Begum T."/>
            <person name="Montfort J."/>
            <person name="Schartl M."/>
            <person name="Bobe J."/>
            <person name="Guiguen Y."/>
        </authorList>
    </citation>
    <scope>NUCLEOTIDE SEQUENCE [LARGE SCALE GENOMIC DNA]</scope>
    <source>
        <strain evidence="2">M_S1</strain>
        <tissue evidence="2">Blood</tissue>
    </source>
</reference>
<name>A0A7J6ALP3_AMEME</name>
<feature type="signal peptide" evidence="1">
    <location>
        <begin position="1"/>
        <end position="31"/>
    </location>
</feature>
<accession>A0A7J6ALP3</accession>
<proteinExistence type="predicted"/>
<evidence type="ECO:0000313" key="3">
    <source>
        <dbReference type="Proteomes" id="UP000593565"/>
    </source>
</evidence>
<dbReference type="AlphaFoldDB" id="A0A7J6ALP3"/>
<evidence type="ECO:0008006" key="4">
    <source>
        <dbReference type="Google" id="ProtNLM"/>
    </source>
</evidence>
<gene>
    <name evidence="2" type="ORF">AMELA_G00141830</name>
</gene>
<dbReference type="PROSITE" id="PS51257">
    <property type="entry name" value="PROKAR_LIPOPROTEIN"/>
    <property type="match status" value="1"/>
</dbReference>
<organism evidence="2 3">
    <name type="scientific">Ameiurus melas</name>
    <name type="common">Black bullhead</name>
    <name type="synonym">Silurus melas</name>
    <dbReference type="NCBI Taxonomy" id="219545"/>
    <lineage>
        <taxon>Eukaryota</taxon>
        <taxon>Metazoa</taxon>
        <taxon>Chordata</taxon>
        <taxon>Craniata</taxon>
        <taxon>Vertebrata</taxon>
        <taxon>Euteleostomi</taxon>
        <taxon>Actinopterygii</taxon>
        <taxon>Neopterygii</taxon>
        <taxon>Teleostei</taxon>
        <taxon>Ostariophysi</taxon>
        <taxon>Siluriformes</taxon>
        <taxon>Ictaluridae</taxon>
        <taxon>Ameiurus</taxon>
    </lineage>
</organism>
<keyword evidence="1" id="KW-0732">Signal</keyword>
<keyword evidence="3" id="KW-1185">Reference proteome</keyword>
<feature type="chain" id="PRO_5029548594" description="Secreted protein" evidence="1">
    <location>
        <begin position="32"/>
        <end position="106"/>
    </location>
</feature>
<evidence type="ECO:0000313" key="2">
    <source>
        <dbReference type="EMBL" id="KAF4083486.1"/>
    </source>
</evidence>